<evidence type="ECO:0000313" key="5">
    <source>
        <dbReference type="EMBL" id="MBB5938780.1"/>
    </source>
</evidence>
<feature type="domain" description="Fe2OG dioxygenase" evidence="4">
    <location>
        <begin position="189"/>
        <end position="295"/>
    </location>
</feature>
<dbReference type="Pfam" id="PF03171">
    <property type="entry name" value="2OG-FeII_Oxy"/>
    <property type="match status" value="1"/>
</dbReference>
<dbReference type="AlphaFoldDB" id="A0A7W9QEI1"/>
<name>A0A7W9QEI1_9ACTN</name>
<dbReference type="Proteomes" id="UP000588098">
    <property type="component" value="Unassembled WGS sequence"/>
</dbReference>
<keyword evidence="6" id="KW-1185">Reference proteome</keyword>
<keyword evidence="2" id="KW-0045">Antibiotic biosynthesis</keyword>
<dbReference type="InterPro" id="IPR044861">
    <property type="entry name" value="IPNS-like_FE2OG_OXY"/>
</dbReference>
<keyword evidence="5" id="KW-0223">Dioxygenase</keyword>
<dbReference type="InterPro" id="IPR027443">
    <property type="entry name" value="IPNS-like_sf"/>
</dbReference>
<evidence type="ECO:0000259" key="4">
    <source>
        <dbReference type="PROSITE" id="PS51471"/>
    </source>
</evidence>
<comment type="pathway">
    <text evidence="1">Antibiotic biosynthesis.</text>
</comment>
<accession>A0A7W9QEI1</accession>
<dbReference type="GO" id="GO:0051213">
    <property type="term" value="F:dioxygenase activity"/>
    <property type="evidence" value="ECO:0007669"/>
    <property type="project" value="UniProtKB-KW"/>
</dbReference>
<dbReference type="SUPFAM" id="SSF51197">
    <property type="entry name" value="Clavaminate synthase-like"/>
    <property type="match status" value="1"/>
</dbReference>
<dbReference type="PRINTS" id="PR00682">
    <property type="entry name" value="IPNSYNTHASE"/>
</dbReference>
<reference evidence="5 6" key="1">
    <citation type="submission" date="2020-08" db="EMBL/GenBank/DDBJ databases">
        <title>Genomic Encyclopedia of Type Strains, Phase III (KMG-III): the genomes of soil and plant-associated and newly described type strains.</title>
        <authorList>
            <person name="Whitman W."/>
        </authorList>
    </citation>
    <scope>NUCLEOTIDE SEQUENCE [LARGE SCALE GENOMIC DNA]</scope>
    <source>
        <strain evidence="5 6">CECT 8305</strain>
    </source>
</reference>
<dbReference type="InterPro" id="IPR005123">
    <property type="entry name" value="Oxoglu/Fe-dep_dioxygenase_dom"/>
</dbReference>
<dbReference type="PANTHER" id="PTHR47990">
    <property type="entry name" value="2-OXOGLUTARATE (2OG) AND FE(II)-DEPENDENT OXYGENASE SUPERFAMILY PROTEIN-RELATED"/>
    <property type="match status" value="1"/>
</dbReference>
<sequence>MTTTPRERRPVTVLDGYVPVIDLSMARQEGSRAAVAQAIGHACENSGFFTVVGHGVGQDLIDRVYALTKEFFELPSKEKAKTVSGPGTGGLRYSAGSAGKSMGLDTPPDLCEIFTSNVLGDRGADRQAMTGDASAPWSRTNVWPSTPQAFEETWIAYGQAMERLGAELMGLFALALGLDAHFFDDKIDKHISTIVANYYYPQLTPPLPGQMRKGPHTDWGNLTILYQDEIGGLQVRQEGQGWRDVPYLPGSFVINIGDMMAFWTGGHWVSTLHRVLNPVAGHTGSRLSLPFFYLPNHDAVIEPLPRFSGAEAAQGRTSATTPGHWYREKMAATYS</sequence>
<proteinExistence type="inferred from homology"/>
<comment type="caution">
    <text evidence="5">The sequence shown here is derived from an EMBL/GenBank/DDBJ whole genome shotgun (WGS) entry which is preliminary data.</text>
</comment>
<dbReference type="GO" id="GO:0046872">
    <property type="term" value="F:metal ion binding"/>
    <property type="evidence" value="ECO:0007669"/>
    <property type="project" value="UniProtKB-KW"/>
</dbReference>
<keyword evidence="3" id="KW-0408">Iron</keyword>
<dbReference type="EMBL" id="JACHJL010000018">
    <property type="protein sequence ID" value="MBB5938780.1"/>
    <property type="molecule type" value="Genomic_DNA"/>
</dbReference>
<dbReference type="Gene3D" id="2.60.120.330">
    <property type="entry name" value="B-lactam Antibiotic, Isopenicillin N Synthase, Chain"/>
    <property type="match status" value="1"/>
</dbReference>
<evidence type="ECO:0000256" key="1">
    <source>
        <dbReference type="ARBA" id="ARBA00004792"/>
    </source>
</evidence>
<dbReference type="InterPro" id="IPR026992">
    <property type="entry name" value="DIOX_N"/>
</dbReference>
<comment type="similarity">
    <text evidence="3">Belongs to the iron/ascorbate-dependent oxidoreductase family.</text>
</comment>
<evidence type="ECO:0000256" key="2">
    <source>
        <dbReference type="ARBA" id="ARBA00023194"/>
    </source>
</evidence>
<protein>
    <submittedName>
        <fullName evidence="5">Isopenicillin N synthase-like dioxygenase</fullName>
    </submittedName>
</protein>
<gene>
    <name evidence="5" type="ORF">FHS42_005871</name>
</gene>
<keyword evidence="3" id="KW-0479">Metal-binding</keyword>
<evidence type="ECO:0000256" key="3">
    <source>
        <dbReference type="RuleBase" id="RU003682"/>
    </source>
</evidence>
<dbReference type="RefSeq" id="WP_184576813.1">
    <property type="nucleotide sequence ID" value="NZ_JACHJL010000018.1"/>
</dbReference>
<dbReference type="InterPro" id="IPR050231">
    <property type="entry name" value="Iron_ascorbate_oxido_reductase"/>
</dbReference>
<dbReference type="Pfam" id="PF14226">
    <property type="entry name" value="DIOX_N"/>
    <property type="match status" value="1"/>
</dbReference>
<evidence type="ECO:0000313" key="6">
    <source>
        <dbReference type="Proteomes" id="UP000588098"/>
    </source>
</evidence>
<dbReference type="GO" id="GO:0017000">
    <property type="term" value="P:antibiotic biosynthetic process"/>
    <property type="evidence" value="ECO:0007669"/>
    <property type="project" value="UniProtKB-KW"/>
</dbReference>
<dbReference type="PROSITE" id="PS51471">
    <property type="entry name" value="FE2OG_OXY"/>
    <property type="match status" value="1"/>
</dbReference>
<organism evidence="5 6">
    <name type="scientific">Streptomyces zagrosensis</name>
    <dbReference type="NCBI Taxonomy" id="1042984"/>
    <lineage>
        <taxon>Bacteria</taxon>
        <taxon>Bacillati</taxon>
        <taxon>Actinomycetota</taxon>
        <taxon>Actinomycetes</taxon>
        <taxon>Kitasatosporales</taxon>
        <taxon>Streptomycetaceae</taxon>
        <taxon>Streptomyces</taxon>
    </lineage>
</organism>
<keyword evidence="3" id="KW-0560">Oxidoreductase</keyword>